<feature type="domain" description="ARB-07466-like C-terminal" evidence="4">
    <location>
        <begin position="231"/>
        <end position="334"/>
    </location>
</feature>
<organism evidence="5 6">
    <name type="scientific">Rhizocola hellebori</name>
    <dbReference type="NCBI Taxonomy" id="1392758"/>
    <lineage>
        <taxon>Bacteria</taxon>
        <taxon>Bacillati</taxon>
        <taxon>Actinomycetota</taxon>
        <taxon>Actinomycetes</taxon>
        <taxon>Micromonosporales</taxon>
        <taxon>Micromonosporaceae</taxon>
        <taxon>Rhizocola</taxon>
    </lineage>
</organism>
<protein>
    <recommendedName>
        <fullName evidence="4">ARB-07466-like C-terminal domain-containing protein</fullName>
    </recommendedName>
</protein>
<sequence>MTLKVPLRPRRSIAPALIAVFALVLGLATPAAAEPAPTAPPNEGGTPTVVTLRANLEAAAAGFIEAENQLNASKAKQAEYEAQLRSAEAEMARVRGGVAKYATEAYKTGRLGVISMMLSSSTTDAFLDRARAIDMMTQRDQGSLNTYLAAKKNATDSKIAIEAQIAEQAAATAEMQKRKTAAEKALAAAGGTATRTNVDWATLPTARPAPRNSDGTWPSETCSEDDPTPADGCITPRTLYMLNETHRLGWNWYVSCYRPGDKYEHPKGRACDWAAYPTGFVDKSAKDANKVYGDRLAEFFAKNASALGVMYVVWYCQIWQVGVGWHRYNSTGSKCGDSPAGDHTNHVHVSIY</sequence>
<feature type="region of interest" description="Disordered" evidence="2">
    <location>
        <begin position="204"/>
        <end position="228"/>
    </location>
</feature>
<reference evidence="5" key="1">
    <citation type="submission" date="2021-01" db="EMBL/GenBank/DDBJ databases">
        <title>Whole genome shotgun sequence of Rhizocola hellebori NBRC 109834.</title>
        <authorList>
            <person name="Komaki H."/>
            <person name="Tamura T."/>
        </authorList>
    </citation>
    <scope>NUCLEOTIDE SEQUENCE</scope>
    <source>
        <strain evidence="5">NBRC 109834</strain>
    </source>
</reference>
<proteinExistence type="predicted"/>
<evidence type="ECO:0000256" key="2">
    <source>
        <dbReference type="SAM" id="MobiDB-lite"/>
    </source>
</evidence>
<accession>A0A8J3Q9G7</accession>
<dbReference type="AlphaFoldDB" id="A0A8J3Q9G7"/>
<gene>
    <name evidence="5" type="ORF">Rhe02_38590</name>
</gene>
<dbReference type="Proteomes" id="UP000612899">
    <property type="component" value="Unassembled WGS sequence"/>
</dbReference>
<evidence type="ECO:0000256" key="1">
    <source>
        <dbReference type="SAM" id="Coils"/>
    </source>
</evidence>
<feature type="signal peptide" evidence="3">
    <location>
        <begin position="1"/>
        <end position="33"/>
    </location>
</feature>
<comment type="caution">
    <text evidence="5">The sequence shown here is derived from an EMBL/GenBank/DDBJ whole genome shotgun (WGS) entry which is preliminary data.</text>
</comment>
<dbReference type="Pfam" id="PF26571">
    <property type="entry name" value="VldE"/>
    <property type="match status" value="1"/>
</dbReference>
<evidence type="ECO:0000313" key="6">
    <source>
        <dbReference type="Proteomes" id="UP000612899"/>
    </source>
</evidence>
<name>A0A8J3Q9G7_9ACTN</name>
<dbReference type="RefSeq" id="WP_239123914.1">
    <property type="nucleotide sequence ID" value="NZ_BONY01000021.1"/>
</dbReference>
<feature type="coiled-coil region" evidence="1">
    <location>
        <begin position="63"/>
        <end position="90"/>
    </location>
</feature>
<keyword evidence="1" id="KW-0175">Coiled coil</keyword>
<evidence type="ECO:0000256" key="3">
    <source>
        <dbReference type="SAM" id="SignalP"/>
    </source>
</evidence>
<keyword evidence="3" id="KW-0732">Signal</keyword>
<evidence type="ECO:0000313" key="5">
    <source>
        <dbReference type="EMBL" id="GIH05792.1"/>
    </source>
</evidence>
<dbReference type="Gene3D" id="6.10.250.3150">
    <property type="match status" value="1"/>
</dbReference>
<dbReference type="EMBL" id="BONY01000021">
    <property type="protein sequence ID" value="GIH05792.1"/>
    <property type="molecule type" value="Genomic_DNA"/>
</dbReference>
<feature type="chain" id="PRO_5035237686" description="ARB-07466-like C-terminal domain-containing protein" evidence="3">
    <location>
        <begin position="34"/>
        <end position="352"/>
    </location>
</feature>
<keyword evidence="6" id="KW-1185">Reference proteome</keyword>
<evidence type="ECO:0000259" key="4">
    <source>
        <dbReference type="Pfam" id="PF26571"/>
    </source>
</evidence>
<dbReference type="InterPro" id="IPR058593">
    <property type="entry name" value="ARB_07466-like_C"/>
</dbReference>